<feature type="transmembrane region" description="Helical" evidence="8">
    <location>
        <begin position="68"/>
        <end position="88"/>
    </location>
</feature>
<evidence type="ECO:0000256" key="3">
    <source>
        <dbReference type="ARBA" id="ARBA00022475"/>
    </source>
</evidence>
<dbReference type="GO" id="GO:0005886">
    <property type="term" value="C:plasma membrane"/>
    <property type="evidence" value="ECO:0007669"/>
    <property type="project" value="UniProtKB-SubCell"/>
</dbReference>
<comment type="subcellular location">
    <subcellularLocation>
        <location evidence="1">Cell membrane</location>
        <topology evidence="1">Multi-pass membrane protein</topology>
    </subcellularLocation>
</comment>
<evidence type="ECO:0000256" key="8">
    <source>
        <dbReference type="SAM" id="Phobius"/>
    </source>
</evidence>
<dbReference type="Pfam" id="PF04093">
    <property type="entry name" value="MreD"/>
    <property type="match status" value="1"/>
</dbReference>
<evidence type="ECO:0000256" key="7">
    <source>
        <dbReference type="ARBA" id="ARBA00023136"/>
    </source>
</evidence>
<dbReference type="AlphaFoldDB" id="A0A948RU85"/>
<dbReference type="InterPro" id="IPR007227">
    <property type="entry name" value="Cell_shape_determining_MreD"/>
</dbReference>
<accession>A0A948RU85</accession>
<evidence type="ECO:0000256" key="4">
    <source>
        <dbReference type="ARBA" id="ARBA00022692"/>
    </source>
</evidence>
<keyword evidence="7 8" id="KW-0472">Membrane</keyword>
<keyword evidence="4 8" id="KW-0812">Transmembrane</keyword>
<evidence type="ECO:0000256" key="6">
    <source>
        <dbReference type="ARBA" id="ARBA00022989"/>
    </source>
</evidence>
<keyword evidence="6 8" id="KW-1133">Transmembrane helix</keyword>
<gene>
    <name evidence="9" type="primary">mreD</name>
    <name evidence="9" type="ORF">KJ970_02675</name>
</gene>
<dbReference type="EMBL" id="JAHJDP010000018">
    <property type="protein sequence ID" value="MBU2689804.1"/>
    <property type="molecule type" value="Genomic_DNA"/>
</dbReference>
<dbReference type="GO" id="GO:0008360">
    <property type="term" value="P:regulation of cell shape"/>
    <property type="evidence" value="ECO:0007669"/>
    <property type="project" value="UniProtKB-KW"/>
</dbReference>
<keyword evidence="5" id="KW-0133">Cell shape</keyword>
<proteinExistence type="inferred from homology"/>
<evidence type="ECO:0000313" key="9">
    <source>
        <dbReference type="EMBL" id="MBU2689804.1"/>
    </source>
</evidence>
<organism evidence="9 10">
    <name type="scientific">Eiseniibacteriota bacterium</name>
    <dbReference type="NCBI Taxonomy" id="2212470"/>
    <lineage>
        <taxon>Bacteria</taxon>
        <taxon>Candidatus Eiseniibacteriota</taxon>
    </lineage>
</organism>
<evidence type="ECO:0000313" key="10">
    <source>
        <dbReference type="Proteomes" id="UP000777784"/>
    </source>
</evidence>
<feature type="transmembrane region" description="Helical" evidence="8">
    <location>
        <begin position="133"/>
        <end position="152"/>
    </location>
</feature>
<evidence type="ECO:0000256" key="5">
    <source>
        <dbReference type="ARBA" id="ARBA00022960"/>
    </source>
</evidence>
<dbReference type="Gene3D" id="1.10.1760.20">
    <property type="match status" value="1"/>
</dbReference>
<protein>
    <submittedName>
        <fullName evidence="9">Rod shape-determining protein MreD</fullName>
    </submittedName>
</protein>
<keyword evidence="3" id="KW-1003">Cell membrane</keyword>
<sequence>MIRWLRLILVALLLAAIEGTIGLIVPWEGARLDLLLAFLVLTAMDRGPKEGVWLGFIIGIVRDLNQPALLGMNSLSLGAIGYCAGRFADSVDRNSWKVQALILLVLGLFSRVFETFLIQVLQGHSTWDWLWRYEIPALLLTAVTIPLIVMTWKTSRGYQIKG</sequence>
<feature type="transmembrane region" description="Helical" evidence="8">
    <location>
        <begin position="100"/>
        <end position="121"/>
    </location>
</feature>
<dbReference type="Proteomes" id="UP000777784">
    <property type="component" value="Unassembled WGS sequence"/>
</dbReference>
<comment type="caution">
    <text evidence="9">The sequence shown here is derived from an EMBL/GenBank/DDBJ whole genome shotgun (WGS) entry which is preliminary data.</text>
</comment>
<comment type="similarity">
    <text evidence="2">Belongs to the MreD family.</text>
</comment>
<reference evidence="9" key="1">
    <citation type="submission" date="2021-05" db="EMBL/GenBank/DDBJ databases">
        <title>Energy efficiency and biological interactions define the core microbiome of deep oligotrophic groundwater.</title>
        <authorList>
            <person name="Mehrshad M."/>
            <person name="Lopez-Fernandez M."/>
            <person name="Bell E."/>
            <person name="Bernier-Latmani R."/>
            <person name="Bertilsson S."/>
            <person name="Dopson M."/>
        </authorList>
    </citation>
    <scope>NUCLEOTIDE SEQUENCE</scope>
    <source>
        <strain evidence="9">Modern_marine.mb.64</strain>
    </source>
</reference>
<dbReference type="NCBIfam" id="TIGR03426">
    <property type="entry name" value="shape_MreD"/>
    <property type="match status" value="1"/>
</dbReference>
<name>A0A948RU85_UNCEI</name>
<evidence type="ECO:0000256" key="2">
    <source>
        <dbReference type="ARBA" id="ARBA00007776"/>
    </source>
</evidence>
<evidence type="ECO:0000256" key="1">
    <source>
        <dbReference type="ARBA" id="ARBA00004651"/>
    </source>
</evidence>